<keyword evidence="2" id="KW-0963">Cytoplasm</keyword>
<comment type="subcellular location">
    <subcellularLocation>
        <location evidence="1">Cytoplasm</location>
    </subcellularLocation>
</comment>
<dbReference type="InterPro" id="IPR001849">
    <property type="entry name" value="PH_domain"/>
</dbReference>
<dbReference type="InterPro" id="IPR017455">
    <property type="entry name" value="Znf_FYVE-rel"/>
</dbReference>
<evidence type="ECO:0000256" key="4">
    <source>
        <dbReference type="ARBA" id="ARBA00022723"/>
    </source>
</evidence>
<keyword evidence="4" id="KW-0479">Metal-binding</keyword>
<proteinExistence type="predicted"/>
<protein>
    <submittedName>
        <fullName evidence="11">Uncharacterized protein</fullName>
    </submittedName>
</protein>
<evidence type="ECO:0000256" key="6">
    <source>
        <dbReference type="ARBA" id="ARBA00022833"/>
    </source>
</evidence>
<dbReference type="Pfam" id="PF00169">
    <property type="entry name" value="PH"/>
    <property type="match status" value="1"/>
</dbReference>
<evidence type="ECO:0000256" key="7">
    <source>
        <dbReference type="PROSITE-ProRule" id="PRU00091"/>
    </source>
</evidence>
<dbReference type="Gene3D" id="2.30.29.30">
    <property type="entry name" value="Pleckstrin-homology domain (PH domain)/Phosphotyrosine-binding domain (PTB)"/>
    <property type="match status" value="1"/>
</dbReference>
<evidence type="ECO:0000256" key="2">
    <source>
        <dbReference type="ARBA" id="ARBA00022490"/>
    </source>
</evidence>
<dbReference type="SUPFAM" id="SSF50729">
    <property type="entry name" value="PH domain-like"/>
    <property type="match status" value="1"/>
</dbReference>
<dbReference type="InterPro" id="IPR011993">
    <property type="entry name" value="PH-like_dom_sf"/>
</dbReference>
<dbReference type="Proteomes" id="UP000887540">
    <property type="component" value="Unplaced"/>
</dbReference>
<reference evidence="11" key="1">
    <citation type="submission" date="2022-11" db="UniProtKB">
        <authorList>
            <consortium name="WormBaseParasite"/>
        </authorList>
    </citation>
    <scope>IDENTIFICATION</scope>
</reference>
<keyword evidence="3" id="KW-0344">Guanine-nucleotide releasing factor</keyword>
<organism evidence="10 11">
    <name type="scientific">Acrobeloides nanus</name>
    <dbReference type="NCBI Taxonomy" id="290746"/>
    <lineage>
        <taxon>Eukaryota</taxon>
        <taxon>Metazoa</taxon>
        <taxon>Ecdysozoa</taxon>
        <taxon>Nematoda</taxon>
        <taxon>Chromadorea</taxon>
        <taxon>Rhabditida</taxon>
        <taxon>Tylenchina</taxon>
        <taxon>Cephalobomorpha</taxon>
        <taxon>Cephaloboidea</taxon>
        <taxon>Cephalobidae</taxon>
        <taxon>Acrobeloides</taxon>
    </lineage>
</organism>
<evidence type="ECO:0000256" key="1">
    <source>
        <dbReference type="ARBA" id="ARBA00004496"/>
    </source>
</evidence>
<dbReference type="SUPFAM" id="SSF57903">
    <property type="entry name" value="FYVE/PHD zinc finger"/>
    <property type="match status" value="1"/>
</dbReference>
<sequence>GSFDVFSPGRRLLHEGELQRQTRKDLQQRYLILFSDTLLICRYSLGSDLFDPIRLYKIPTDRIRVNIEDHEDYEREFFVISPKKSSAFIANSKRERDIWVSRLSEARIHMRELRQRKKTNGESRQKLATIRHSIESPDVENKSILEAPTPTSSKNFVPGRYEAVWIPDNKATKCLMAGCDTKFSMIQRKHHCRQCGWLICRRCVGTAPVRIKNYDSVKVCPQCYYEIKDLFEKGILFPSHMIRILGLSENSESSQDSSRLSIDGSNIRIAYEGGSRLEKPKDLFRAPDSGKLMKIKNPLEKDGTEEYIVSGKVQLRTKKGYEINRWGRFSRDYNLDFFEAEFDDSPAEKFFVYGYTLSVVENEDGSHVFELLHRNQFQTDRKEEKIIFKVPSRSAAKWLDTLKDMLIYDG</sequence>
<dbReference type="Pfam" id="PF01363">
    <property type="entry name" value="FYVE"/>
    <property type="match status" value="1"/>
</dbReference>
<dbReference type="Gene3D" id="3.30.40.10">
    <property type="entry name" value="Zinc/RING finger domain, C3HC4 (zinc finger)"/>
    <property type="match status" value="1"/>
</dbReference>
<dbReference type="PANTHER" id="PTHR12673">
    <property type="entry name" value="FACIOGENITAL DYSPLASIA PROTEIN"/>
    <property type="match status" value="1"/>
</dbReference>
<feature type="domain" description="PH" evidence="8">
    <location>
        <begin position="11"/>
        <end position="108"/>
    </location>
</feature>
<name>A0A914DG14_9BILA</name>
<dbReference type="AlphaFoldDB" id="A0A914DG14"/>
<dbReference type="GO" id="GO:0005737">
    <property type="term" value="C:cytoplasm"/>
    <property type="evidence" value="ECO:0007669"/>
    <property type="project" value="UniProtKB-SubCell"/>
</dbReference>
<dbReference type="WBParaSite" id="ACRNAN_scaffold239.g24631.t1">
    <property type="protein sequence ID" value="ACRNAN_scaffold239.g24631.t1"/>
    <property type="gene ID" value="ACRNAN_scaffold239.g24631"/>
</dbReference>
<evidence type="ECO:0000313" key="10">
    <source>
        <dbReference type="Proteomes" id="UP000887540"/>
    </source>
</evidence>
<dbReference type="GO" id="GO:0008270">
    <property type="term" value="F:zinc ion binding"/>
    <property type="evidence" value="ECO:0007669"/>
    <property type="project" value="UniProtKB-KW"/>
</dbReference>
<evidence type="ECO:0000259" key="8">
    <source>
        <dbReference type="PROSITE" id="PS50003"/>
    </source>
</evidence>
<dbReference type="InterPro" id="IPR013083">
    <property type="entry name" value="Znf_RING/FYVE/PHD"/>
</dbReference>
<keyword evidence="10" id="KW-1185">Reference proteome</keyword>
<feature type="domain" description="FYVE-type" evidence="9">
    <location>
        <begin position="179"/>
        <end position="228"/>
    </location>
</feature>
<evidence type="ECO:0000259" key="9">
    <source>
        <dbReference type="PROSITE" id="PS50178"/>
    </source>
</evidence>
<dbReference type="GO" id="GO:0005085">
    <property type="term" value="F:guanyl-nucleotide exchange factor activity"/>
    <property type="evidence" value="ECO:0007669"/>
    <property type="project" value="UniProtKB-KW"/>
</dbReference>
<evidence type="ECO:0000256" key="3">
    <source>
        <dbReference type="ARBA" id="ARBA00022658"/>
    </source>
</evidence>
<accession>A0A914DG14</accession>
<keyword evidence="6" id="KW-0862">Zinc</keyword>
<dbReference type="SMART" id="SM00064">
    <property type="entry name" value="FYVE"/>
    <property type="match status" value="1"/>
</dbReference>
<dbReference type="InterPro" id="IPR011011">
    <property type="entry name" value="Znf_FYVE_PHD"/>
</dbReference>
<dbReference type="InterPro" id="IPR000306">
    <property type="entry name" value="Znf_FYVE"/>
</dbReference>
<dbReference type="InterPro" id="IPR051092">
    <property type="entry name" value="FYVE_RhoGEF_PH"/>
</dbReference>
<dbReference type="PROSITE" id="PS50178">
    <property type="entry name" value="ZF_FYVE"/>
    <property type="match status" value="1"/>
</dbReference>
<keyword evidence="5 7" id="KW-0863">Zinc-finger</keyword>
<dbReference type="SMART" id="SM00233">
    <property type="entry name" value="PH"/>
    <property type="match status" value="2"/>
</dbReference>
<dbReference type="PROSITE" id="PS50003">
    <property type="entry name" value="PH_DOMAIN"/>
    <property type="match status" value="1"/>
</dbReference>
<evidence type="ECO:0000313" key="11">
    <source>
        <dbReference type="WBParaSite" id="ACRNAN_scaffold239.g24631.t1"/>
    </source>
</evidence>
<dbReference type="PANTHER" id="PTHR12673:SF267">
    <property type="entry name" value="PROTEIN CBG10230"/>
    <property type="match status" value="1"/>
</dbReference>
<evidence type="ECO:0000256" key="5">
    <source>
        <dbReference type="ARBA" id="ARBA00022771"/>
    </source>
</evidence>